<sequence length="399" mass="43129">MVRDSTIVTIVVVCLAILVAVVAIAYAVAVNHRRSCSGAPMVTMGELEAARFREHLRRHDRDHYYHTNTPLANLSRSSLVAHDGTSPTSSPAHRQRGNRASPTRPAPAAIRGSRRARNSRCRRQNDAGSPSSSSDSSRTRQEDRGHRNVAPRSGSLSKKQQTSPQCPRPIPPRFSSAQSTPPVASHSTLQVIHEVSSSSSISADARKQSARTSADKPPVVCKFKRGVGTSNERVTSDGDGCHEPVTGRAKTAAEPVINPARTAREPSTNPVTTRPLPAINRVQTASNLPTNSVETQRARTAIPPNNTTSAITQRTTTRPEPVTTRRVRRVTWLDHVLGSSDSSNLSSSSFSSSSSDNDTPGCHNLTVIVRTGLEETDLTTGTNEVVIRQTGQRTVVRRF</sequence>
<feature type="compositionally biased region" description="Polar residues" evidence="1">
    <location>
        <begin position="175"/>
        <end position="190"/>
    </location>
</feature>
<evidence type="ECO:0000313" key="4">
    <source>
        <dbReference type="Proteomes" id="UP001301958"/>
    </source>
</evidence>
<evidence type="ECO:0000256" key="2">
    <source>
        <dbReference type="SAM" id="Phobius"/>
    </source>
</evidence>
<feature type="compositionally biased region" description="Low complexity" evidence="1">
    <location>
        <begin position="307"/>
        <end position="322"/>
    </location>
</feature>
<organism evidence="3 4">
    <name type="scientific">Podospora fimiseda</name>
    <dbReference type="NCBI Taxonomy" id="252190"/>
    <lineage>
        <taxon>Eukaryota</taxon>
        <taxon>Fungi</taxon>
        <taxon>Dikarya</taxon>
        <taxon>Ascomycota</taxon>
        <taxon>Pezizomycotina</taxon>
        <taxon>Sordariomycetes</taxon>
        <taxon>Sordariomycetidae</taxon>
        <taxon>Sordariales</taxon>
        <taxon>Podosporaceae</taxon>
        <taxon>Podospora</taxon>
    </lineage>
</organism>
<reference evidence="3" key="1">
    <citation type="journal article" date="2023" name="Mol. Phylogenet. Evol.">
        <title>Genome-scale phylogeny and comparative genomics of the fungal order Sordariales.</title>
        <authorList>
            <person name="Hensen N."/>
            <person name="Bonometti L."/>
            <person name="Westerberg I."/>
            <person name="Brannstrom I.O."/>
            <person name="Guillou S."/>
            <person name="Cros-Aarteil S."/>
            <person name="Calhoun S."/>
            <person name="Haridas S."/>
            <person name="Kuo A."/>
            <person name="Mondo S."/>
            <person name="Pangilinan J."/>
            <person name="Riley R."/>
            <person name="LaButti K."/>
            <person name="Andreopoulos B."/>
            <person name="Lipzen A."/>
            <person name="Chen C."/>
            <person name="Yan M."/>
            <person name="Daum C."/>
            <person name="Ng V."/>
            <person name="Clum A."/>
            <person name="Steindorff A."/>
            <person name="Ohm R.A."/>
            <person name="Martin F."/>
            <person name="Silar P."/>
            <person name="Natvig D.O."/>
            <person name="Lalanne C."/>
            <person name="Gautier V."/>
            <person name="Ament-Velasquez S.L."/>
            <person name="Kruys A."/>
            <person name="Hutchinson M.I."/>
            <person name="Powell A.J."/>
            <person name="Barry K."/>
            <person name="Miller A.N."/>
            <person name="Grigoriev I.V."/>
            <person name="Debuchy R."/>
            <person name="Gladieux P."/>
            <person name="Hiltunen Thoren M."/>
            <person name="Johannesson H."/>
        </authorList>
    </citation>
    <scope>NUCLEOTIDE SEQUENCE</scope>
    <source>
        <strain evidence="3">CBS 990.96</strain>
    </source>
</reference>
<dbReference type="Proteomes" id="UP001301958">
    <property type="component" value="Unassembled WGS sequence"/>
</dbReference>
<protein>
    <submittedName>
        <fullName evidence="3">Uncharacterized protein</fullName>
    </submittedName>
</protein>
<keyword evidence="2" id="KW-0812">Transmembrane</keyword>
<feature type="compositionally biased region" description="Basic and acidic residues" evidence="1">
    <location>
        <begin position="137"/>
        <end position="146"/>
    </location>
</feature>
<keyword evidence="4" id="KW-1185">Reference proteome</keyword>
<reference evidence="3" key="2">
    <citation type="submission" date="2023-05" db="EMBL/GenBank/DDBJ databases">
        <authorList>
            <consortium name="Lawrence Berkeley National Laboratory"/>
            <person name="Steindorff A."/>
            <person name="Hensen N."/>
            <person name="Bonometti L."/>
            <person name="Westerberg I."/>
            <person name="Brannstrom I.O."/>
            <person name="Guillou S."/>
            <person name="Cros-Aarteil S."/>
            <person name="Calhoun S."/>
            <person name="Haridas S."/>
            <person name="Kuo A."/>
            <person name="Mondo S."/>
            <person name="Pangilinan J."/>
            <person name="Riley R."/>
            <person name="Labutti K."/>
            <person name="Andreopoulos B."/>
            <person name="Lipzen A."/>
            <person name="Chen C."/>
            <person name="Yanf M."/>
            <person name="Daum C."/>
            <person name="Ng V."/>
            <person name="Clum A."/>
            <person name="Ohm R."/>
            <person name="Martin F."/>
            <person name="Silar P."/>
            <person name="Natvig D."/>
            <person name="Lalanne C."/>
            <person name="Gautier V."/>
            <person name="Ament-Velasquez S.L."/>
            <person name="Kruys A."/>
            <person name="Hutchinson M.I."/>
            <person name="Powell A.J."/>
            <person name="Barry K."/>
            <person name="Miller A.N."/>
            <person name="Grigoriev I.V."/>
            <person name="Debuchy R."/>
            <person name="Gladieux P."/>
            <person name="Thoren M.H."/>
            <person name="Johannesson H."/>
        </authorList>
    </citation>
    <scope>NUCLEOTIDE SEQUENCE</scope>
    <source>
        <strain evidence="3">CBS 990.96</strain>
    </source>
</reference>
<keyword evidence="2" id="KW-0472">Membrane</keyword>
<feature type="transmembrane region" description="Helical" evidence="2">
    <location>
        <begin position="7"/>
        <end position="29"/>
    </location>
</feature>
<name>A0AAN7BI35_9PEZI</name>
<comment type="caution">
    <text evidence="3">The sequence shown here is derived from an EMBL/GenBank/DDBJ whole genome shotgun (WGS) entry which is preliminary data.</text>
</comment>
<feature type="compositionally biased region" description="Basic residues" evidence="1">
    <location>
        <begin position="112"/>
        <end position="122"/>
    </location>
</feature>
<feature type="region of interest" description="Disordered" evidence="1">
    <location>
        <begin position="80"/>
        <end position="217"/>
    </location>
</feature>
<dbReference type="EMBL" id="MU865418">
    <property type="protein sequence ID" value="KAK4223677.1"/>
    <property type="molecule type" value="Genomic_DNA"/>
</dbReference>
<feature type="compositionally biased region" description="Low complexity" evidence="1">
    <location>
        <begin position="339"/>
        <end position="358"/>
    </location>
</feature>
<accession>A0AAN7BI35</accession>
<feature type="region of interest" description="Disordered" evidence="1">
    <location>
        <begin position="303"/>
        <end position="322"/>
    </location>
</feature>
<evidence type="ECO:0000313" key="3">
    <source>
        <dbReference type="EMBL" id="KAK4223677.1"/>
    </source>
</evidence>
<feature type="region of interest" description="Disordered" evidence="1">
    <location>
        <begin position="338"/>
        <end position="361"/>
    </location>
</feature>
<keyword evidence="2" id="KW-1133">Transmembrane helix</keyword>
<evidence type="ECO:0000256" key="1">
    <source>
        <dbReference type="SAM" id="MobiDB-lite"/>
    </source>
</evidence>
<gene>
    <name evidence="3" type="ORF">QBC38DRAFT_516447</name>
</gene>
<dbReference type="AlphaFoldDB" id="A0AAN7BI35"/>
<proteinExistence type="predicted"/>
<feature type="compositionally biased region" description="Polar residues" evidence="1">
    <location>
        <begin position="154"/>
        <end position="165"/>
    </location>
</feature>